<dbReference type="AlphaFoldDB" id="A0A8H4QTR5"/>
<protein>
    <submittedName>
        <fullName evidence="2">Uncharacterized protein</fullName>
    </submittedName>
</protein>
<proteinExistence type="predicted"/>
<evidence type="ECO:0000313" key="2">
    <source>
        <dbReference type="EMBL" id="KAF4616713.1"/>
    </source>
</evidence>
<sequence>MSRKDLPLHRLLLTSMFLYAILCLAVYSSSNAIPLTALSPHNNDMFTTGSNDSDSVCSRTRLEIIWSCFATILAASWVSVHPNMPGPNVSKVKKTLRRIDIMLWAIITPELIIYWAMRQWYGARQMEKGFMAGGFVLYEDGKAQTLLDRNTLMEYYKCGQVDLSSITETMILNDHTKTDGFGKGIALLQITWFIIECSVRFFDEHLVLTELELVTTALALLSFSTYILWWNKPFNAETPIPIILSQLDSRKFASDQ</sequence>
<keyword evidence="1" id="KW-0472">Membrane</keyword>
<evidence type="ECO:0000256" key="1">
    <source>
        <dbReference type="SAM" id="Phobius"/>
    </source>
</evidence>
<dbReference type="PANTHER" id="PTHR35043:SF7">
    <property type="entry name" value="TRANSCRIPTION FACTOR DOMAIN-CONTAINING PROTEIN"/>
    <property type="match status" value="1"/>
</dbReference>
<accession>A0A8H4QTR5</accession>
<comment type="caution">
    <text evidence="2">The sequence shown here is derived from an EMBL/GenBank/DDBJ whole genome shotgun (WGS) entry which is preliminary data.</text>
</comment>
<keyword evidence="3" id="KW-1185">Reference proteome</keyword>
<keyword evidence="1" id="KW-0812">Transmembrane</keyword>
<keyword evidence="1" id="KW-1133">Transmembrane helix</keyword>
<dbReference type="PANTHER" id="PTHR35043">
    <property type="entry name" value="TRANSCRIPTION FACTOR DOMAIN-CONTAINING PROTEIN"/>
    <property type="match status" value="1"/>
</dbReference>
<dbReference type="Proteomes" id="UP000521872">
    <property type="component" value="Unassembled WGS sequence"/>
</dbReference>
<feature type="transmembrane region" description="Helical" evidence="1">
    <location>
        <begin position="101"/>
        <end position="117"/>
    </location>
</feature>
<reference evidence="2 3" key="1">
    <citation type="submission" date="2019-12" db="EMBL/GenBank/DDBJ databases">
        <authorList>
            <person name="Floudas D."/>
            <person name="Bentzer J."/>
            <person name="Ahren D."/>
            <person name="Johansson T."/>
            <person name="Persson P."/>
            <person name="Tunlid A."/>
        </authorList>
    </citation>
    <scope>NUCLEOTIDE SEQUENCE [LARGE SCALE GENOMIC DNA]</scope>
    <source>
        <strain evidence="2 3">CBS 102.39</strain>
    </source>
</reference>
<feature type="transmembrane region" description="Helical" evidence="1">
    <location>
        <begin position="64"/>
        <end position="80"/>
    </location>
</feature>
<gene>
    <name evidence="2" type="ORF">D9613_008835</name>
</gene>
<dbReference type="EMBL" id="JAACJL010000031">
    <property type="protein sequence ID" value="KAF4616713.1"/>
    <property type="molecule type" value="Genomic_DNA"/>
</dbReference>
<organism evidence="2 3">
    <name type="scientific">Agrocybe pediades</name>
    <dbReference type="NCBI Taxonomy" id="84607"/>
    <lineage>
        <taxon>Eukaryota</taxon>
        <taxon>Fungi</taxon>
        <taxon>Dikarya</taxon>
        <taxon>Basidiomycota</taxon>
        <taxon>Agaricomycotina</taxon>
        <taxon>Agaricomycetes</taxon>
        <taxon>Agaricomycetidae</taxon>
        <taxon>Agaricales</taxon>
        <taxon>Agaricineae</taxon>
        <taxon>Strophariaceae</taxon>
        <taxon>Agrocybe</taxon>
    </lineage>
</organism>
<evidence type="ECO:0000313" key="3">
    <source>
        <dbReference type="Proteomes" id="UP000521872"/>
    </source>
</evidence>
<name>A0A8H4QTR5_9AGAR</name>